<protein>
    <recommendedName>
        <fullName evidence="4">TIGR03089 family protein</fullName>
    </recommendedName>
</protein>
<dbReference type="SUPFAM" id="SSF56801">
    <property type="entry name" value="Acetyl-CoA synthetase-like"/>
    <property type="match status" value="1"/>
</dbReference>
<proteinExistence type="predicted"/>
<dbReference type="AlphaFoldDB" id="A0A5P9QDJ9"/>
<reference evidence="2 3" key="1">
    <citation type="submission" date="2019-10" db="EMBL/GenBank/DDBJ databases">
        <title>Genome sequence of Luteimicrobium xylanilyticum HY-24.</title>
        <authorList>
            <person name="Kim D.Y."/>
            <person name="Park H.-Y."/>
        </authorList>
    </citation>
    <scope>NUCLEOTIDE SEQUENCE [LARGE SCALE GENOMIC DNA]</scope>
    <source>
        <strain evidence="2 3">HY-24</strain>
    </source>
</reference>
<accession>A0A5P9QDJ9</accession>
<dbReference type="InterPro" id="IPR017523">
    <property type="entry name" value="Rv3268"/>
</dbReference>
<dbReference type="NCBIfam" id="TIGR03089">
    <property type="entry name" value="TIGR03089 family protein"/>
    <property type="match status" value="1"/>
</dbReference>
<dbReference type="EMBL" id="CP045529">
    <property type="protein sequence ID" value="QFU99120.1"/>
    <property type="molecule type" value="Genomic_DNA"/>
</dbReference>
<keyword evidence="3" id="KW-1185">Reference proteome</keyword>
<dbReference type="RefSeq" id="WP_153022416.1">
    <property type="nucleotide sequence ID" value="NZ_BAABIH010000008.1"/>
</dbReference>
<dbReference type="Proteomes" id="UP000326702">
    <property type="component" value="Chromosome"/>
</dbReference>
<feature type="region of interest" description="Disordered" evidence="1">
    <location>
        <begin position="1"/>
        <end position="22"/>
    </location>
</feature>
<dbReference type="KEGG" id="lxl:KDY119_02646"/>
<name>A0A5P9QDJ9_9MICO</name>
<evidence type="ECO:0000256" key="1">
    <source>
        <dbReference type="SAM" id="MobiDB-lite"/>
    </source>
</evidence>
<evidence type="ECO:0000313" key="3">
    <source>
        <dbReference type="Proteomes" id="UP000326702"/>
    </source>
</evidence>
<sequence>MEPAATPSTSPPGRPGTAAQSPSALLARVAAAGGAPRLTWYAYGGERIELSGAVLSNWITKTANLLVEEFDLGPENTLTLDLPAHWRGITWALAAWRVGACVDLRRDAAPGAVVATDDPERWAGRGADVVAVSLAPLARSFGAPLPAGVLDAAASVMTYGDVLGYAPPTDPAAPALVTPDGTVTHAALVDRALTGPAGAPAPGSRTLVVAREPGGFLLDAVATWARDRSLVAVTPDVATLATSDPARWERLVAGERVDVLLTEDTDRTDEPPAR</sequence>
<dbReference type="OrthoDB" id="3396763at2"/>
<gene>
    <name evidence="2" type="ORF">KDY119_02646</name>
</gene>
<organism evidence="2 3">
    <name type="scientific">Luteimicrobium xylanilyticum</name>
    <dbReference type="NCBI Taxonomy" id="1133546"/>
    <lineage>
        <taxon>Bacteria</taxon>
        <taxon>Bacillati</taxon>
        <taxon>Actinomycetota</taxon>
        <taxon>Actinomycetes</taxon>
        <taxon>Micrococcales</taxon>
        <taxon>Luteimicrobium</taxon>
    </lineage>
</organism>
<evidence type="ECO:0008006" key="4">
    <source>
        <dbReference type="Google" id="ProtNLM"/>
    </source>
</evidence>
<evidence type="ECO:0000313" key="2">
    <source>
        <dbReference type="EMBL" id="QFU99120.1"/>
    </source>
</evidence>